<reference evidence="1 2" key="2">
    <citation type="submission" date="2020-04" db="EMBL/GenBank/DDBJ databases">
        <title>Genome sequencing and assembly of multiple isolates from the Colletotrichum gloeosporioides species complex.</title>
        <authorList>
            <person name="Gan P."/>
            <person name="Shirasu K."/>
        </authorList>
    </citation>
    <scope>NUCLEOTIDE SEQUENCE [LARGE SCALE GENOMIC DNA]</scope>
    <source>
        <strain evidence="1 2">Nara gc5</strain>
    </source>
</reference>
<gene>
    <name evidence="1" type="ORF">CGGC5_v011242</name>
</gene>
<sequence length="75" mass="8373">MRPSDIPAAAQLLLSCRTPLGRSIQHLRTHRLNLCRPAETFLVATFRCTKIRKPESIVLILFMPTAVRSDTALSA</sequence>
<name>A0A7J6IY24_COLFN</name>
<dbReference type="InParanoid" id="A0A7J6IY24"/>
<protein>
    <submittedName>
        <fullName evidence="1">Uncharacterized protein</fullName>
    </submittedName>
</protein>
<organism evidence="1 2">
    <name type="scientific">Colletotrichum fructicola (strain Nara gc5)</name>
    <name type="common">Anthracnose fungus</name>
    <name type="synonym">Colletotrichum gloeosporioides (strain Nara gc5)</name>
    <dbReference type="NCBI Taxonomy" id="1213859"/>
    <lineage>
        <taxon>Eukaryota</taxon>
        <taxon>Fungi</taxon>
        <taxon>Dikarya</taxon>
        <taxon>Ascomycota</taxon>
        <taxon>Pezizomycotina</taxon>
        <taxon>Sordariomycetes</taxon>
        <taxon>Hypocreomycetidae</taxon>
        <taxon>Glomerellales</taxon>
        <taxon>Glomerellaceae</taxon>
        <taxon>Colletotrichum</taxon>
        <taxon>Colletotrichum gloeosporioides species complex</taxon>
    </lineage>
</organism>
<evidence type="ECO:0000313" key="1">
    <source>
        <dbReference type="EMBL" id="KAF4481450.1"/>
    </source>
</evidence>
<dbReference type="RefSeq" id="XP_066008309.1">
    <property type="nucleotide sequence ID" value="XM_066152506.1"/>
</dbReference>
<dbReference type="PROSITE" id="PS51257">
    <property type="entry name" value="PROKAR_LIPOPROTEIN"/>
    <property type="match status" value="1"/>
</dbReference>
<dbReference type="AlphaFoldDB" id="A0A7J6IY24"/>
<dbReference type="EMBL" id="ANPB02000006">
    <property type="protein sequence ID" value="KAF4481450.1"/>
    <property type="molecule type" value="Genomic_DNA"/>
</dbReference>
<dbReference type="Proteomes" id="UP000011096">
    <property type="component" value="Unassembled WGS sequence"/>
</dbReference>
<evidence type="ECO:0000313" key="2">
    <source>
        <dbReference type="Proteomes" id="UP000011096"/>
    </source>
</evidence>
<keyword evidence="2" id="KW-1185">Reference proteome</keyword>
<proteinExistence type="predicted"/>
<reference evidence="1 2" key="1">
    <citation type="submission" date="2012-08" db="EMBL/GenBank/DDBJ databases">
        <authorList>
            <person name="Gan P.H.P."/>
            <person name="Ikeda K."/>
            <person name="Irieda H."/>
            <person name="Narusaka M."/>
            <person name="O'Connell R.J."/>
            <person name="Narusaka Y."/>
            <person name="Takano Y."/>
            <person name="Kubo Y."/>
            <person name="Shirasu K."/>
        </authorList>
    </citation>
    <scope>NUCLEOTIDE SEQUENCE [LARGE SCALE GENOMIC DNA]</scope>
    <source>
        <strain evidence="1 2">Nara gc5</strain>
    </source>
</reference>
<accession>A0A7J6IY24</accession>
<comment type="caution">
    <text evidence="1">The sequence shown here is derived from an EMBL/GenBank/DDBJ whole genome shotgun (WGS) entry which is preliminary data.</text>
</comment>
<dbReference type="GeneID" id="43616973"/>